<organism evidence="2">
    <name type="scientific">Medicago truncatula</name>
    <name type="common">Barrel medic</name>
    <name type="synonym">Medicago tribuloides</name>
    <dbReference type="NCBI Taxonomy" id="3880"/>
    <lineage>
        <taxon>Eukaryota</taxon>
        <taxon>Viridiplantae</taxon>
        <taxon>Streptophyta</taxon>
        <taxon>Embryophyta</taxon>
        <taxon>Tracheophyta</taxon>
        <taxon>Spermatophyta</taxon>
        <taxon>Magnoliopsida</taxon>
        <taxon>eudicotyledons</taxon>
        <taxon>Gunneridae</taxon>
        <taxon>Pentapetalae</taxon>
        <taxon>rosids</taxon>
        <taxon>fabids</taxon>
        <taxon>Fabales</taxon>
        <taxon>Fabaceae</taxon>
        <taxon>Papilionoideae</taxon>
        <taxon>50 kb inversion clade</taxon>
        <taxon>NPAAA clade</taxon>
        <taxon>Hologalegina</taxon>
        <taxon>IRL clade</taxon>
        <taxon>Trifolieae</taxon>
        <taxon>Medicago</taxon>
    </lineage>
</organism>
<evidence type="ECO:0000313" key="2">
    <source>
        <dbReference type="EMBL" id="RHN76962.1"/>
    </source>
</evidence>
<dbReference type="AlphaFoldDB" id="A0A396JI41"/>
<feature type="region of interest" description="Disordered" evidence="1">
    <location>
        <begin position="80"/>
        <end position="99"/>
    </location>
</feature>
<reference evidence="2" key="1">
    <citation type="journal article" date="2018" name="Nat. Plants">
        <title>Whole-genome landscape of Medicago truncatula symbiotic genes.</title>
        <authorList>
            <person name="Pecrix Y."/>
            <person name="Gamas P."/>
            <person name="Carrere S."/>
        </authorList>
    </citation>
    <scope>NUCLEOTIDE SEQUENCE</scope>
    <source>
        <tissue evidence="2">Leaves</tissue>
    </source>
</reference>
<dbReference type="EMBL" id="PSQE01000001">
    <property type="protein sequence ID" value="RHN76962.1"/>
    <property type="molecule type" value="Genomic_DNA"/>
</dbReference>
<proteinExistence type="predicted"/>
<protein>
    <submittedName>
        <fullName evidence="2">Uncharacterized protein</fullName>
    </submittedName>
</protein>
<sequence length="154" mass="18232">MQLCFSSSQQRSSIKASMVQPNTNHRPSSFSYKFLSCKNHLNKHYNNEDSYKSESYSDAVFHKKIRKDLTSDCFGHFQMQKPSYEEPNNAKPMSSSSRKESAHRIKRPVVCGKYGKYLVSYQLKKYQNENFFYLYARSLELLKYIWSLQLKHLD</sequence>
<dbReference type="Proteomes" id="UP000265566">
    <property type="component" value="Chromosome 1"/>
</dbReference>
<evidence type="ECO:0000256" key="1">
    <source>
        <dbReference type="SAM" id="MobiDB-lite"/>
    </source>
</evidence>
<name>A0A396JI41_MEDTR</name>
<dbReference type="Gramene" id="rna359">
    <property type="protein sequence ID" value="RHN76962.1"/>
    <property type="gene ID" value="gene359"/>
</dbReference>
<accession>A0A396JI41</accession>
<gene>
    <name evidence="2" type="ORF">MtrunA17_Chr1g0149601</name>
</gene>
<comment type="caution">
    <text evidence="2">The sequence shown here is derived from an EMBL/GenBank/DDBJ whole genome shotgun (WGS) entry which is preliminary data.</text>
</comment>